<reference evidence="5 6" key="1">
    <citation type="submission" date="2023-02" db="EMBL/GenBank/DDBJ databases">
        <title>Dictyobacter halimunensis sp. nov., a new member of the class Ktedonobacteria from forest soil in a geothermal area.</title>
        <authorList>
            <person name="Rachmania M.K."/>
            <person name="Ningsih F."/>
            <person name="Sakai Y."/>
            <person name="Yabe S."/>
            <person name="Yokota A."/>
            <person name="Sjamsuridzal W."/>
        </authorList>
    </citation>
    <scope>NUCLEOTIDE SEQUENCE [LARGE SCALE GENOMIC DNA]</scope>
    <source>
        <strain evidence="5 6">S3.2.2.5</strain>
    </source>
</reference>
<protein>
    <recommendedName>
        <fullName evidence="7">Glycosyl hydrolase family 32 N-terminal domain-containing protein</fullName>
    </recommendedName>
</protein>
<comment type="similarity">
    <text evidence="1 4">Belongs to the glycosyl hydrolase 43 family.</text>
</comment>
<comment type="caution">
    <text evidence="5">The sequence shown here is derived from an EMBL/GenBank/DDBJ whole genome shotgun (WGS) entry which is preliminary data.</text>
</comment>
<dbReference type="EMBL" id="BSRI01000001">
    <property type="protein sequence ID" value="GLV53204.1"/>
    <property type="molecule type" value="Genomic_DNA"/>
</dbReference>
<dbReference type="SUPFAM" id="SSF75005">
    <property type="entry name" value="Arabinanase/levansucrase/invertase"/>
    <property type="match status" value="1"/>
</dbReference>
<keyword evidence="3 4" id="KW-0326">Glycosidase</keyword>
<dbReference type="PANTHER" id="PTHR35279:SF1">
    <property type="entry name" value="ARABINANASE_LEVANSUCRASE_INVERTASE"/>
    <property type="match status" value="1"/>
</dbReference>
<organism evidence="5 6">
    <name type="scientific">Dictyobacter halimunensis</name>
    <dbReference type="NCBI Taxonomy" id="3026934"/>
    <lineage>
        <taxon>Bacteria</taxon>
        <taxon>Bacillati</taxon>
        <taxon>Chloroflexota</taxon>
        <taxon>Ktedonobacteria</taxon>
        <taxon>Ktedonobacterales</taxon>
        <taxon>Dictyobacteraceae</taxon>
        <taxon>Dictyobacter</taxon>
    </lineage>
</organism>
<evidence type="ECO:0000256" key="2">
    <source>
        <dbReference type="ARBA" id="ARBA00022801"/>
    </source>
</evidence>
<sequence length="321" mass="36666">MNADHKGTAMNLHATGKAARGTGWIKWQNNPVLGGNLGTCFDLCLIRDADSYRMWFSWRPQKSIALVESKDGIHWSEPVIVLGPETSSGWEDDMNRPCVVKRGHTYHMWYTGQARGQSWIGHAVSTDGKNWTRTSNQPVLSPELPWEKIAVMCPHVIWDEAAGLYKMWYSGGEQYEPDAIGYATSPDGQTWTRHADTPIFYADPTERWEQYKVTACQVIPFEGWYLMFYVGFRDIDHAQIGLARSRDGITNWQRHPVNPIISSGENASSWDYDAAYKPFALHEQGRWLLWYNGRRDTFEQIGLAIHTGDDLQFDALTEESN</sequence>
<dbReference type="Pfam" id="PF04616">
    <property type="entry name" value="Glyco_hydro_43"/>
    <property type="match status" value="1"/>
</dbReference>
<evidence type="ECO:0000256" key="3">
    <source>
        <dbReference type="ARBA" id="ARBA00023295"/>
    </source>
</evidence>
<proteinExistence type="inferred from homology"/>
<name>A0ABQ6FJ67_9CHLR</name>
<evidence type="ECO:0008006" key="7">
    <source>
        <dbReference type="Google" id="ProtNLM"/>
    </source>
</evidence>
<dbReference type="PANTHER" id="PTHR35279">
    <property type="match status" value="1"/>
</dbReference>
<evidence type="ECO:0000256" key="4">
    <source>
        <dbReference type="RuleBase" id="RU361187"/>
    </source>
</evidence>
<dbReference type="InterPro" id="IPR023296">
    <property type="entry name" value="Glyco_hydro_beta-prop_sf"/>
</dbReference>
<keyword evidence="2 4" id="KW-0378">Hydrolase</keyword>
<evidence type="ECO:0000313" key="6">
    <source>
        <dbReference type="Proteomes" id="UP001344906"/>
    </source>
</evidence>
<dbReference type="Gene3D" id="2.115.10.20">
    <property type="entry name" value="Glycosyl hydrolase domain, family 43"/>
    <property type="match status" value="3"/>
</dbReference>
<dbReference type="Proteomes" id="UP001344906">
    <property type="component" value="Unassembled WGS sequence"/>
</dbReference>
<keyword evidence="6" id="KW-1185">Reference proteome</keyword>
<evidence type="ECO:0000256" key="1">
    <source>
        <dbReference type="ARBA" id="ARBA00009865"/>
    </source>
</evidence>
<accession>A0ABQ6FJ67</accession>
<dbReference type="InterPro" id="IPR006710">
    <property type="entry name" value="Glyco_hydro_43"/>
</dbReference>
<evidence type="ECO:0000313" key="5">
    <source>
        <dbReference type="EMBL" id="GLV53204.1"/>
    </source>
</evidence>
<gene>
    <name evidence="5" type="ORF">KDH_00590</name>
</gene>